<dbReference type="GO" id="GO:0005524">
    <property type="term" value="F:ATP binding"/>
    <property type="evidence" value="ECO:0007669"/>
    <property type="project" value="UniProtKB-KW"/>
</dbReference>
<keyword evidence="2" id="KW-0067">ATP-binding</keyword>
<evidence type="ECO:0000313" key="2">
    <source>
        <dbReference type="EMBL" id="NEE17942.1"/>
    </source>
</evidence>
<gene>
    <name evidence="2" type="ORF">G3M58_67210</name>
</gene>
<feature type="compositionally biased region" description="Pro residues" evidence="1">
    <location>
        <begin position="58"/>
        <end position="78"/>
    </location>
</feature>
<comment type="caution">
    <text evidence="2">The sequence shown here is derived from an EMBL/GenBank/DDBJ whole genome shotgun (WGS) entry which is preliminary data.</text>
</comment>
<proteinExistence type="predicted"/>
<protein>
    <submittedName>
        <fullName evidence="2">ABC transporter ATP-binding protein</fullName>
    </submittedName>
</protein>
<feature type="region of interest" description="Disordered" evidence="1">
    <location>
        <begin position="22"/>
        <end position="96"/>
    </location>
</feature>
<reference evidence="2" key="1">
    <citation type="submission" date="2020-01" db="EMBL/GenBank/DDBJ databases">
        <title>Insect and environment-associated Actinomycetes.</title>
        <authorList>
            <person name="Currrie C."/>
            <person name="Chevrette M."/>
            <person name="Carlson C."/>
            <person name="Stubbendieck R."/>
            <person name="Wendt-Pienkowski E."/>
        </authorList>
    </citation>
    <scope>NUCLEOTIDE SEQUENCE</scope>
    <source>
        <strain evidence="2">SID7499</strain>
    </source>
</reference>
<sequence>ASLEEAYMRLTQGLVDYRSTEDAKAGLVEPPPQDAYGSIDGYAQPEPVEVPQEGWYAPPAPVPGRSPAPAAVPSPAPAAEPSSAAPAGEQTSKDLR</sequence>
<evidence type="ECO:0000256" key="1">
    <source>
        <dbReference type="SAM" id="MobiDB-lite"/>
    </source>
</evidence>
<accession>A0A6G3XK21</accession>
<name>A0A6G3XK21_9ACTN</name>
<dbReference type="AlphaFoldDB" id="A0A6G3XK21"/>
<feature type="non-terminal residue" evidence="2">
    <location>
        <position position="1"/>
    </location>
</feature>
<feature type="compositionally biased region" description="Low complexity" evidence="1">
    <location>
        <begin position="79"/>
        <end position="89"/>
    </location>
</feature>
<keyword evidence="2" id="KW-0547">Nucleotide-binding</keyword>
<organism evidence="2">
    <name type="scientific">Streptomyces sp. SID7499</name>
    <dbReference type="NCBI Taxonomy" id="2706086"/>
    <lineage>
        <taxon>Bacteria</taxon>
        <taxon>Bacillati</taxon>
        <taxon>Actinomycetota</taxon>
        <taxon>Actinomycetes</taxon>
        <taxon>Kitasatosporales</taxon>
        <taxon>Streptomycetaceae</taxon>
        <taxon>Streptomyces</taxon>
    </lineage>
</organism>
<dbReference type="EMBL" id="JAAGMN010007005">
    <property type="protein sequence ID" value="NEE17942.1"/>
    <property type="molecule type" value="Genomic_DNA"/>
</dbReference>